<dbReference type="Pfam" id="PF07583">
    <property type="entry name" value="PSCyt2"/>
    <property type="match status" value="1"/>
</dbReference>
<name>A0AAU7CCC2_9BACT</name>
<organism evidence="5">
    <name type="scientific">Singulisphaera sp. Ch08</name>
    <dbReference type="NCBI Taxonomy" id="3120278"/>
    <lineage>
        <taxon>Bacteria</taxon>
        <taxon>Pseudomonadati</taxon>
        <taxon>Planctomycetota</taxon>
        <taxon>Planctomycetia</taxon>
        <taxon>Isosphaerales</taxon>
        <taxon>Isosphaeraceae</taxon>
        <taxon>Singulisphaera</taxon>
    </lineage>
</organism>
<dbReference type="InterPro" id="IPR022655">
    <property type="entry name" value="DUF1553"/>
</dbReference>
<dbReference type="PANTHER" id="PTHR35889">
    <property type="entry name" value="CYCLOINULO-OLIGOSACCHARIDE FRUCTANOTRANSFERASE-RELATED"/>
    <property type="match status" value="1"/>
</dbReference>
<dbReference type="Gene3D" id="1.10.760.10">
    <property type="entry name" value="Cytochrome c-like domain"/>
    <property type="match status" value="1"/>
</dbReference>
<evidence type="ECO:0000313" key="5">
    <source>
        <dbReference type="EMBL" id="XBH02775.1"/>
    </source>
</evidence>
<accession>A0AAU7CCC2</accession>
<gene>
    <name evidence="5" type="ORF">V5E97_31330</name>
</gene>
<dbReference type="InterPro" id="IPR011429">
    <property type="entry name" value="Cyt_c_Planctomycete-type"/>
</dbReference>
<evidence type="ECO:0000259" key="4">
    <source>
        <dbReference type="Pfam" id="PF07635"/>
    </source>
</evidence>
<dbReference type="EMBL" id="CP155447">
    <property type="protein sequence ID" value="XBH02775.1"/>
    <property type="molecule type" value="Genomic_DNA"/>
</dbReference>
<evidence type="ECO:0000256" key="1">
    <source>
        <dbReference type="SAM" id="SignalP"/>
    </source>
</evidence>
<sequence length="931" mass="102973">MSRNTLILSWVLIGGLLRTASAQGAEEAKLDPAQVEDFEKNVRPVLATKCVGCHGPDKQKGGLRLDSRTLMMQGGDSGPAIAPGDPEQSRLVEAIRYGDDLQMPPKGKLKESEIFALTKWVKAGALWPETRSESAAEAPTVATAAVISEQDRAFWSFRPITSPPTPPVKDSSWARSSIDDFVLNKLDSAGLKPVAPADKRTLIRRATFDLIGLPPTVAEVEAFLRDESPEAFARVVDRLLASPHYGERWGRHWLDVARYGEDQAHTFEARLYPSGFQYRDWVVKSLNDDKPYDRFVMEQIAGDLLDGPHRDEQLKALGFFALGPVYYGKAVYDELDDRVDTLSRGFLGLTVACARCHDHKFDPIPQRDYYALAGIFASTQYKEYPQASADVVARYDQAQAAIKAKTEEIAAFQRTESARSSDALVSQTARYMVASWKLVNRRTADPKIRSSEVAKSEQLEPFFLDRWVKYLWPEQAVERPYLAHWHKLVEAQDKTIDLSADTAAVAQVTEAARQFETYLQSIVAVRKAVEAQQNASKAIGLEAKPAGAGASPAGVESQVFNEIASRDGLFAIPKDKVDGLLSADAKLALKTLKSELNRLKKEAPAKYAVLHSLAEGTSIADMKLFLRGNPETPGDNVPRRFLSILSPGSPTPFHEGSGRLELAKAIASPANPLTARVMVNRIWEHHFGRGLVGTPSNFGHMGERPTHPELLDHLASRFIALGWSMKALHREIMGSATYQLSGQFDERNNEVDPDNRLLWKMNRRRLEVEAWRDSMLAVSGTLDPTIGGPSIALTSSANKRRTFYASISRHSLDGLLRLFDFPDPNITSDKRTVTAVPLQQLFVLNSDFMERQAKALAARLQAASNASLADRIKQAFLVLYARPASDREVQWAMDFLGGDDATPQGQAGGALSKWEEYAQVLLGTNEFTFVD</sequence>
<feature type="signal peptide" evidence="1">
    <location>
        <begin position="1"/>
        <end position="24"/>
    </location>
</feature>
<dbReference type="SUPFAM" id="SSF46626">
    <property type="entry name" value="Cytochrome c"/>
    <property type="match status" value="1"/>
</dbReference>
<dbReference type="Pfam" id="PF07635">
    <property type="entry name" value="PSCyt1"/>
    <property type="match status" value="1"/>
</dbReference>
<feature type="domain" description="DUF1549" evidence="2">
    <location>
        <begin position="178"/>
        <end position="380"/>
    </location>
</feature>
<reference evidence="5" key="1">
    <citation type="submission" date="2024-05" db="EMBL/GenBank/DDBJ databases">
        <title>Planctomycetes of the genus Singulisphaera possess chitinolytic capabilities.</title>
        <authorList>
            <person name="Ivanova A."/>
        </authorList>
    </citation>
    <scope>NUCLEOTIDE SEQUENCE</scope>
    <source>
        <strain evidence="5">Ch08T</strain>
    </source>
</reference>
<feature type="domain" description="Cytochrome C Planctomycete-type" evidence="4">
    <location>
        <begin position="50"/>
        <end position="107"/>
    </location>
</feature>
<feature type="domain" description="DUF1553" evidence="3">
    <location>
        <begin position="658"/>
        <end position="895"/>
    </location>
</feature>
<dbReference type="Pfam" id="PF07587">
    <property type="entry name" value="PSD1"/>
    <property type="match status" value="1"/>
</dbReference>
<dbReference type="RefSeq" id="WP_406695516.1">
    <property type="nucleotide sequence ID" value="NZ_CP155447.1"/>
</dbReference>
<keyword evidence="1" id="KW-0732">Signal</keyword>
<proteinExistence type="predicted"/>
<evidence type="ECO:0000259" key="3">
    <source>
        <dbReference type="Pfam" id="PF07587"/>
    </source>
</evidence>
<protein>
    <submittedName>
        <fullName evidence="5">PSD1 and planctomycete cytochrome C domain-containing protein</fullName>
    </submittedName>
</protein>
<dbReference type="InterPro" id="IPR011444">
    <property type="entry name" value="DUF1549"/>
</dbReference>
<evidence type="ECO:0000259" key="2">
    <source>
        <dbReference type="Pfam" id="PF07583"/>
    </source>
</evidence>
<dbReference type="GO" id="GO:0009055">
    <property type="term" value="F:electron transfer activity"/>
    <property type="evidence" value="ECO:0007669"/>
    <property type="project" value="InterPro"/>
</dbReference>
<dbReference type="PANTHER" id="PTHR35889:SF3">
    <property type="entry name" value="F-BOX DOMAIN-CONTAINING PROTEIN"/>
    <property type="match status" value="1"/>
</dbReference>
<feature type="chain" id="PRO_5043716880" evidence="1">
    <location>
        <begin position="25"/>
        <end position="931"/>
    </location>
</feature>
<dbReference type="GO" id="GO:0020037">
    <property type="term" value="F:heme binding"/>
    <property type="evidence" value="ECO:0007669"/>
    <property type="project" value="InterPro"/>
</dbReference>
<dbReference type="AlphaFoldDB" id="A0AAU7CCC2"/>
<dbReference type="InterPro" id="IPR036909">
    <property type="entry name" value="Cyt_c-like_dom_sf"/>
</dbReference>